<evidence type="ECO:0000259" key="3">
    <source>
        <dbReference type="PROSITE" id="PS51319"/>
    </source>
</evidence>
<evidence type="ECO:0000313" key="5">
    <source>
        <dbReference type="Proteomes" id="UP000001058"/>
    </source>
</evidence>
<name>D8TIX6_VOLCA</name>
<dbReference type="InParanoid" id="D8TIX6"/>
<feature type="region of interest" description="Disordered" evidence="2">
    <location>
        <begin position="460"/>
        <end position="500"/>
    </location>
</feature>
<dbReference type="Proteomes" id="UP000001058">
    <property type="component" value="Unassembled WGS sequence"/>
</dbReference>
<dbReference type="InterPro" id="IPR035441">
    <property type="entry name" value="TFIIS/LEDGF_dom_sf"/>
</dbReference>
<sequence>MGMVSKFCVFAATVARKEQSVPHGSLYSPKYSTPGDNEGAGRDQRTASNRWEVGDFAVQNDGSPTPSSPATTSSSAVEHRSEPNLNTDYGDVGPTSMSSLAAVLMPYATDIHHADTTNGARSPRYDVRTDFLTEANHPLNHHKQPQPELVLGASRRGGGGNGSGSSSPAPKRVWLQPLTQDIFPDRYELPYELQHQLEHQHPQGGPHQVQQQQQQQEPPGIHDTRRFMLLDATPVQQQFTSTNNNTNNSNTATTNGDVNGAAHLPAAAAAATAHRREPDGGVAVPVHLMTSLLVTEPASGRQQQHHLHHLHHHQQEQSEPGNPPTRMAGVAGGGSYGSSGGDGGGGGGDLGRTVAVVKSPEGQLEVGGGAGGLAGGAGDREGHSEGVRRRTFRTGYIPMRELGPLPLHQGVCLSSEGVGSHSELGPPPPPPPSAQHNPTAGLNPASLLASATAALTLQPADSAHHSAPHPPPPSAANQLTTTTTTATQPPPSHPPHASHSLAALGNGALEEVLKLKCSLRRAVQSQSPGAVGLILSLMAALPVSPQLLADSQVAAMVSPLQHNCNAEVAAAARRLITAWKGVLKAAIRRPAVAATGTAAAAAPTTAAITTTTLHQRRLVRSSTLSDQLLASAGAEDLFQRLRPFQAQPQHQHQQGLHSLGQTGQHSSTQRPQRHGSAVQQEGPTAPGPADLGMDLRTRLRLGGPVLPGGDLGAPGLGLVRSQSDVLAEGLLGGSTAANAAAAATAAAAAATGIGGGGAAVELQLAPLQAHHPVTVPPTRSGGGGGGVSGGPRPAGGRPGGVGSPGLGGERAGIHTGMPCESRTVAEADGYSSGEEEGEEEEGEAHEGGRSGGDGISRRVRRLALTGPSGDSTAGGRVSEGIRDLHLGGGDYCGGIGGVGGCGSSGSGAVTGCVRSYSPLPTPTAASVACGGGVCAGGGAPGAVAPRHMPLACVPLNGSAPAAASVATVPLPAADAPPAQIAAGVSSSAAAAAVAGLASPAAAIKPQPGPSGTLTPSLRAVSPPVALQLAPIANGGGGGAGGGDDDCGAPSAAAAAAGGGPMLLLPPPPPSSLPGGAPGRKRKVERPPCGPRRRSGNPSKRQASSAMMGPAGPRPALPVGSLAIPGALIVPDVASGGDAGGGASGTASDDARYHSLAGGPVAGIKTPARSSLLGLHPPLSKRHRHLAGPGGGSAAVHSGGGGGGSATQVRRVSVLLSSLDLGSPGGEEGEGEDEGSGEGAHASGELAVSGSAVAAAAARVATATATATGGSLTDGDADADLGSLDDGTAMSTSDDDLPPGGGGVWGGTPASARLEQGPEGEDTDMGRSRGPGGGGEGCTRPSPTPSTGLHGASGPSGSGDGATPGPQQTAEDDGVKEMAVVVEAMKEDAGGCTALFGVGSGWGGGGPAAPNTAFGEVVWATLPEPATSG</sequence>
<proteinExistence type="predicted"/>
<dbReference type="InterPro" id="IPR017923">
    <property type="entry name" value="TFIIS_N"/>
</dbReference>
<comment type="subcellular location">
    <subcellularLocation>
        <location evidence="1">Nucleus</location>
    </subcellularLocation>
</comment>
<dbReference type="GeneID" id="9624474"/>
<keyword evidence="5" id="KW-1185">Reference proteome</keyword>
<dbReference type="GO" id="GO:0005634">
    <property type="term" value="C:nucleus"/>
    <property type="evidence" value="ECO:0007669"/>
    <property type="project" value="UniProtKB-SubCell"/>
</dbReference>
<feature type="domain" description="TFIIS N-terminal" evidence="3">
    <location>
        <begin position="510"/>
        <end position="586"/>
    </location>
</feature>
<feature type="region of interest" description="Disordered" evidence="2">
    <location>
        <begin position="137"/>
        <end position="173"/>
    </location>
</feature>
<evidence type="ECO:0000256" key="1">
    <source>
        <dbReference type="PROSITE-ProRule" id="PRU00649"/>
    </source>
</evidence>
<feature type="region of interest" description="Disordered" evidence="2">
    <location>
        <begin position="198"/>
        <end position="219"/>
    </location>
</feature>
<feature type="region of interest" description="Disordered" evidence="2">
    <location>
        <begin position="1264"/>
        <end position="1372"/>
    </location>
</feature>
<accession>D8TIX6</accession>
<dbReference type="SUPFAM" id="SSF47676">
    <property type="entry name" value="Conserved domain common to transcription factors TFIIS, elongin A, CRSP70"/>
    <property type="match status" value="1"/>
</dbReference>
<dbReference type="Pfam" id="PF08711">
    <property type="entry name" value="Med26"/>
    <property type="match status" value="1"/>
</dbReference>
<protein>
    <recommendedName>
        <fullName evidence="3">TFIIS N-terminal domain-containing protein</fullName>
    </recommendedName>
</protein>
<dbReference type="KEGG" id="vcn:VOLCADRAFT_86532"/>
<feature type="region of interest" description="Disordered" evidence="2">
    <location>
        <begin position="646"/>
        <end position="693"/>
    </location>
</feature>
<feature type="compositionally biased region" description="Gly residues" evidence="2">
    <location>
        <begin position="365"/>
        <end position="377"/>
    </location>
</feature>
<feature type="region of interest" description="Disordered" evidence="2">
    <location>
        <begin position="239"/>
        <end position="259"/>
    </location>
</feature>
<feature type="region of interest" description="Disordered" evidence="2">
    <location>
        <begin position="413"/>
        <end position="443"/>
    </location>
</feature>
<dbReference type="EMBL" id="GL378324">
    <property type="protein sequence ID" value="EFJ52443.1"/>
    <property type="molecule type" value="Genomic_DNA"/>
</dbReference>
<feature type="compositionally biased region" description="Gly residues" evidence="2">
    <location>
        <begin position="780"/>
        <end position="810"/>
    </location>
</feature>
<feature type="compositionally biased region" description="Gly residues" evidence="2">
    <location>
        <begin position="1187"/>
        <end position="1204"/>
    </location>
</feature>
<feature type="region of interest" description="Disordered" evidence="2">
    <location>
        <begin position="17"/>
        <end position="93"/>
    </location>
</feature>
<feature type="region of interest" description="Disordered" evidence="2">
    <location>
        <begin position="1177"/>
        <end position="1242"/>
    </location>
</feature>
<keyword evidence="1" id="KW-0539">Nucleus</keyword>
<feature type="compositionally biased region" description="Basic residues" evidence="2">
    <location>
        <begin position="303"/>
        <end position="312"/>
    </location>
</feature>
<feature type="compositionally biased region" description="Low complexity" evidence="2">
    <location>
        <begin position="63"/>
        <end position="76"/>
    </location>
</feature>
<feature type="compositionally biased region" description="Acidic residues" evidence="2">
    <location>
        <begin position="833"/>
        <end position="843"/>
    </location>
</feature>
<dbReference type="Gene3D" id="1.20.930.10">
    <property type="entry name" value="Conserved domain common to transcription factors TFIIS, elongin A, CRSP70"/>
    <property type="match status" value="1"/>
</dbReference>
<feature type="compositionally biased region" description="Low complexity" evidence="2">
    <location>
        <begin position="240"/>
        <end position="259"/>
    </location>
</feature>
<feature type="compositionally biased region" description="Basic and acidic residues" evidence="2">
    <location>
        <begin position="378"/>
        <end position="388"/>
    </location>
</feature>
<dbReference type="PROSITE" id="PS51319">
    <property type="entry name" value="TFIIS_N"/>
    <property type="match status" value="1"/>
</dbReference>
<feature type="compositionally biased region" description="Gly residues" evidence="2">
    <location>
        <begin position="330"/>
        <end position="350"/>
    </location>
</feature>
<gene>
    <name evidence="4" type="ORF">VOLCADRAFT_86532</name>
</gene>
<feature type="compositionally biased region" description="Low complexity" evidence="2">
    <location>
        <begin position="1264"/>
        <end position="1288"/>
    </location>
</feature>
<dbReference type="OrthoDB" id="553386at2759"/>
<feature type="compositionally biased region" description="Low complexity" evidence="2">
    <location>
        <begin position="646"/>
        <end position="665"/>
    </location>
</feature>
<feature type="region of interest" description="Disordered" evidence="2">
    <location>
        <begin position="297"/>
        <end position="388"/>
    </location>
</feature>
<feature type="compositionally biased region" description="Acidic residues" evidence="2">
    <location>
        <begin position="1226"/>
        <end position="1235"/>
    </location>
</feature>
<feature type="compositionally biased region" description="Low complexity" evidence="2">
    <location>
        <begin position="202"/>
        <end position="219"/>
    </location>
</feature>
<feature type="region of interest" description="Disordered" evidence="2">
    <location>
        <begin position="772"/>
        <end position="855"/>
    </location>
</feature>
<dbReference type="RefSeq" id="XP_002946516.1">
    <property type="nucleotide sequence ID" value="XM_002946470.1"/>
</dbReference>
<feature type="region of interest" description="Disordered" evidence="2">
    <location>
        <begin position="1050"/>
        <end position="1113"/>
    </location>
</feature>
<feature type="compositionally biased region" description="Polar residues" evidence="2">
    <location>
        <begin position="1095"/>
        <end position="1104"/>
    </location>
</feature>
<evidence type="ECO:0000256" key="2">
    <source>
        <dbReference type="SAM" id="MobiDB-lite"/>
    </source>
</evidence>
<organism evidence="5">
    <name type="scientific">Volvox carteri f. nagariensis</name>
    <dbReference type="NCBI Taxonomy" id="3068"/>
    <lineage>
        <taxon>Eukaryota</taxon>
        <taxon>Viridiplantae</taxon>
        <taxon>Chlorophyta</taxon>
        <taxon>core chlorophytes</taxon>
        <taxon>Chlorophyceae</taxon>
        <taxon>CS clade</taxon>
        <taxon>Chlamydomonadales</taxon>
        <taxon>Volvocaceae</taxon>
        <taxon>Volvox</taxon>
    </lineage>
</organism>
<feature type="compositionally biased region" description="Low complexity" evidence="2">
    <location>
        <begin position="475"/>
        <end position="487"/>
    </location>
</feature>
<reference evidence="4 5" key="1">
    <citation type="journal article" date="2010" name="Science">
        <title>Genomic analysis of organismal complexity in the multicellular green alga Volvox carteri.</title>
        <authorList>
            <person name="Prochnik S.E."/>
            <person name="Umen J."/>
            <person name="Nedelcu A.M."/>
            <person name="Hallmann A."/>
            <person name="Miller S.M."/>
            <person name="Nishii I."/>
            <person name="Ferris P."/>
            <person name="Kuo A."/>
            <person name="Mitros T."/>
            <person name="Fritz-Laylin L.K."/>
            <person name="Hellsten U."/>
            <person name="Chapman J."/>
            <person name="Simakov O."/>
            <person name="Rensing S.A."/>
            <person name="Terry A."/>
            <person name="Pangilinan J."/>
            <person name="Kapitonov V."/>
            <person name="Jurka J."/>
            <person name="Salamov A."/>
            <person name="Shapiro H."/>
            <person name="Schmutz J."/>
            <person name="Grimwood J."/>
            <person name="Lindquist E."/>
            <person name="Lucas S."/>
            <person name="Grigoriev I.V."/>
            <person name="Schmitt R."/>
            <person name="Kirk D."/>
            <person name="Rokhsar D.S."/>
        </authorList>
    </citation>
    <scope>NUCLEOTIDE SEQUENCE [LARGE SCALE GENOMIC DNA]</scope>
    <source>
        <strain evidence="5">f. Nagariensis / Eve</strain>
    </source>
</reference>
<evidence type="ECO:0000313" key="4">
    <source>
        <dbReference type="EMBL" id="EFJ52443.1"/>
    </source>
</evidence>